<gene>
    <name evidence="1" type="ORF">SDC9_88915</name>
</gene>
<evidence type="ECO:0000313" key="1">
    <source>
        <dbReference type="EMBL" id="MPM42250.1"/>
    </source>
</evidence>
<protein>
    <recommendedName>
        <fullName evidence="2">GIY-YIG domain-containing protein</fullName>
    </recommendedName>
</protein>
<accession>A0A644ZMU3</accession>
<dbReference type="AlphaFoldDB" id="A0A644ZMU3"/>
<comment type="caution">
    <text evidence="1">The sequence shown here is derived from an EMBL/GenBank/DDBJ whole genome shotgun (WGS) entry which is preliminary data.</text>
</comment>
<organism evidence="1">
    <name type="scientific">bioreactor metagenome</name>
    <dbReference type="NCBI Taxonomy" id="1076179"/>
    <lineage>
        <taxon>unclassified sequences</taxon>
        <taxon>metagenomes</taxon>
        <taxon>ecological metagenomes</taxon>
    </lineage>
</organism>
<sequence>MNSFENIVNLLPLYLEKLLTQKEYYFADLTESKIKDHFCTSNPVSGVFVMIEKGEPVYIGRSRTLAQRIGVDLRSIQKSQATLTYKLMKSDLLGFKTMEETRNYMYKHFTIKMLKLEDEYERAILQIYASMRLETKYNSFMES</sequence>
<reference evidence="1" key="1">
    <citation type="submission" date="2019-08" db="EMBL/GenBank/DDBJ databases">
        <authorList>
            <person name="Kucharzyk K."/>
            <person name="Murdoch R.W."/>
            <person name="Higgins S."/>
            <person name="Loffler F."/>
        </authorList>
    </citation>
    <scope>NUCLEOTIDE SEQUENCE</scope>
</reference>
<dbReference type="EMBL" id="VSSQ01009659">
    <property type="protein sequence ID" value="MPM42250.1"/>
    <property type="molecule type" value="Genomic_DNA"/>
</dbReference>
<evidence type="ECO:0008006" key="2">
    <source>
        <dbReference type="Google" id="ProtNLM"/>
    </source>
</evidence>
<name>A0A644ZMU3_9ZZZZ</name>
<proteinExistence type="predicted"/>